<evidence type="ECO:0000256" key="2">
    <source>
        <dbReference type="ARBA" id="ARBA00004752"/>
    </source>
</evidence>
<dbReference type="GO" id="GO:0009252">
    <property type="term" value="P:peptidoglycan biosynthetic process"/>
    <property type="evidence" value="ECO:0007669"/>
    <property type="project" value="UniProtKB-UniRule"/>
</dbReference>
<comment type="similarity">
    <text evidence="10">Belongs to the EPSP synthase family. MurA subfamily.</text>
</comment>
<proteinExistence type="inferred from homology"/>
<evidence type="ECO:0000256" key="5">
    <source>
        <dbReference type="ARBA" id="ARBA00022679"/>
    </source>
</evidence>
<evidence type="ECO:0000259" key="15">
    <source>
        <dbReference type="Pfam" id="PF00275"/>
    </source>
</evidence>
<comment type="pathway">
    <text evidence="2">Cell wall biogenesis; peptidoglycan biosynthesis.</text>
</comment>
<dbReference type="InterPro" id="IPR050068">
    <property type="entry name" value="MurA_subfamily"/>
</dbReference>
<dbReference type="Gene3D" id="3.65.10.10">
    <property type="entry name" value="Enolpyruvate transferase domain"/>
    <property type="match status" value="2"/>
</dbReference>
<evidence type="ECO:0000256" key="11">
    <source>
        <dbReference type="ARBA" id="ARBA00039108"/>
    </source>
</evidence>
<evidence type="ECO:0000256" key="4">
    <source>
        <dbReference type="ARBA" id="ARBA00022618"/>
    </source>
</evidence>
<gene>
    <name evidence="16" type="primary">murA</name>
    <name evidence="16" type="ORF">EFD62_03445</name>
</gene>
<keyword evidence="7" id="KW-0573">Peptidoglycan synthesis</keyword>
<dbReference type="NCBIfam" id="TIGR01072">
    <property type="entry name" value="murA"/>
    <property type="match status" value="1"/>
</dbReference>
<evidence type="ECO:0000256" key="6">
    <source>
        <dbReference type="ARBA" id="ARBA00022960"/>
    </source>
</evidence>
<dbReference type="InterPro" id="IPR001986">
    <property type="entry name" value="Enolpyruvate_Tfrase_dom"/>
</dbReference>
<accession>A0A4Q0I7H2</accession>
<protein>
    <recommendedName>
        <fullName evidence="12 14">UDP-N-acetylglucosamine 1-carboxyvinyltransferase</fullName>
        <ecNumber evidence="11 14">2.5.1.7</ecNumber>
    </recommendedName>
</protein>
<dbReference type="PANTHER" id="PTHR43783">
    <property type="entry name" value="UDP-N-ACETYLGLUCOSAMINE 1-CARBOXYVINYLTRANSFERASE"/>
    <property type="match status" value="1"/>
</dbReference>
<evidence type="ECO:0000256" key="10">
    <source>
        <dbReference type="ARBA" id="ARBA00038367"/>
    </source>
</evidence>
<evidence type="ECO:0000256" key="14">
    <source>
        <dbReference type="NCBIfam" id="TIGR01072"/>
    </source>
</evidence>
<name>A0A4Q0I7H2_9FIRM</name>
<dbReference type="GO" id="GO:0008360">
    <property type="term" value="P:regulation of cell shape"/>
    <property type="evidence" value="ECO:0007669"/>
    <property type="project" value="UniProtKB-KW"/>
</dbReference>
<keyword evidence="6" id="KW-0133">Cell shape</keyword>
<dbReference type="GO" id="GO:0019277">
    <property type="term" value="P:UDP-N-acetylgalactosamine biosynthetic process"/>
    <property type="evidence" value="ECO:0007669"/>
    <property type="project" value="InterPro"/>
</dbReference>
<dbReference type="Proteomes" id="UP000289166">
    <property type="component" value="Unassembled WGS sequence"/>
</dbReference>
<dbReference type="GO" id="GO:0005737">
    <property type="term" value="C:cytoplasm"/>
    <property type="evidence" value="ECO:0007669"/>
    <property type="project" value="UniProtKB-SubCell"/>
</dbReference>
<dbReference type="NCBIfam" id="NF006873">
    <property type="entry name" value="PRK09369.1"/>
    <property type="match status" value="1"/>
</dbReference>
<evidence type="ECO:0000256" key="1">
    <source>
        <dbReference type="ARBA" id="ARBA00004496"/>
    </source>
</evidence>
<dbReference type="InterPro" id="IPR036968">
    <property type="entry name" value="Enolpyruvate_Tfrase_sf"/>
</dbReference>
<evidence type="ECO:0000256" key="8">
    <source>
        <dbReference type="ARBA" id="ARBA00023306"/>
    </source>
</evidence>
<keyword evidence="5 16" id="KW-0808">Transferase</keyword>
<evidence type="ECO:0000256" key="3">
    <source>
        <dbReference type="ARBA" id="ARBA00022490"/>
    </source>
</evidence>
<keyword evidence="9" id="KW-0961">Cell wall biogenesis/degradation</keyword>
<comment type="subcellular location">
    <subcellularLocation>
        <location evidence="1">Cytoplasm</location>
    </subcellularLocation>
</comment>
<dbReference type="AlphaFoldDB" id="A0A4Q0I7H2"/>
<evidence type="ECO:0000313" key="16">
    <source>
        <dbReference type="EMBL" id="RXE60288.1"/>
    </source>
</evidence>
<feature type="domain" description="Enolpyruvate transferase" evidence="15">
    <location>
        <begin position="11"/>
        <end position="309"/>
    </location>
</feature>
<dbReference type="PANTHER" id="PTHR43783:SF1">
    <property type="entry name" value="UDP-N-ACETYLGLUCOSAMINE 1-CARBOXYVINYLTRANSFERASE"/>
    <property type="match status" value="1"/>
</dbReference>
<dbReference type="GO" id="GO:0051301">
    <property type="term" value="P:cell division"/>
    <property type="evidence" value="ECO:0007669"/>
    <property type="project" value="UniProtKB-KW"/>
</dbReference>
<dbReference type="EMBL" id="RLII01000002">
    <property type="protein sequence ID" value="RXE60288.1"/>
    <property type="molecule type" value="Genomic_DNA"/>
</dbReference>
<comment type="caution">
    <text evidence="16">The sequence shown here is derived from an EMBL/GenBank/DDBJ whole genome shotgun (WGS) entry which is preliminary data.</text>
</comment>
<dbReference type="GO" id="GO:0008760">
    <property type="term" value="F:UDP-N-acetylglucosamine 1-carboxyvinyltransferase activity"/>
    <property type="evidence" value="ECO:0007669"/>
    <property type="project" value="UniProtKB-UniRule"/>
</dbReference>
<keyword evidence="17" id="KW-1185">Reference proteome</keyword>
<dbReference type="InterPro" id="IPR005750">
    <property type="entry name" value="UDP_GlcNAc_COvinyl_MurA"/>
</dbReference>
<dbReference type="SUPFAM" id="SSF55205">
    <property type="entry name" value="EPT/RTPC-like"/>
    <property type="match status" value="1"/>
</dbReference>
<comment type="catalytic activity">
    <reaction evidence="13">
        <text>phosphoenolpyruvate + UDP-N-acetyl-alpha-D-glucosamine = UDP-N-acetyl-3-O-(1-carboxyvinyl)-alpha-D-glucosamine + phosphate</text>
        <dbReference type="Rhea" id="RHEA:18681"/>
        <dbReference type="ChEBI" id="CHEBI:43474"/>
        <dbReference type="ChEBI" id="CHEBI:57705"/>
        <dbReference type="ChEBI" id="CHEBI:58702"/>
        <dbReference type="ChEBI" id="CHEBI:68483"/>
        <dbReference type="EC" id="2.5.1.7"/>
    </reaction>
</comment>
<evidence type="ECO:0000313" key="17">
    <source>
        <dbReference type="Proteomes" id="UP000289166"/>
    </source>
</evidence>
<keyword evidence="4" id="KW-0132">Cell division</keyword>
<dbReference type="CDD" id="cd01555">
    <property type="entry name" value="UdpNAET"/>
    <property type="match status" value="1"/>
</dbReference>
<organism evidence="16 17">
    <name type="scientific">Acetivibrio mesophilus</name>
    <dbReference type="NCBI Taxonomy" id="2487273"/>
    <lineage>
        <taxon>Bacteria</taxon>
        <taxon>Bacillati</taxon>
        <taxon>Bacillota</taxon>
        <taxon>Clostridia</taxon>
        <taxon>Eubacteriales</taxon>
        <taxon>Oscillospiraceae</taxon>
        <taxon>Acetivibrio</taxon>
    </lineage>
</organism>
<evidence type="ECO:0000256" key="9">
    <source>
        <dbReference type="ARBA" id="ARBA00023316"/>
    </source>
</evidence>
<evidence type="ECO:0000256" key="7">
    <source>
        <dbReference type="ARBA" id="ARBA00022984"/>
    </source>
</evidence>
<dbReference type="OrthoDB" id="9803760at2"/>
<keyword evidence="8" id="KW-0131">Cell cycle</keyword>
<dbReference type="InterPro" id="IPR013792">
    <property type="entry name" value="RNA3'P_cycl/enolpyr_Trfase_a/b"/>
</dbReference>
<keyword evidence="3" id="KW-0963">Cytoplasm</keyword>
<dbReference type="Pfam" id="PF00275">
    <property type="entry name" value="EPSP_synthase"/>
    <property type="match status" value="1"/>
</dbReference>
<dbReference type="EC" id="2.5.1.7" evidence="11 14"/>
<dbReference type="GO" id="GO:0071555">
    <property type="term" value="P:cell wall organization"/>
    <property type="evidence" value="ECO:0007669"/>
    <property type="project" value="UniProtKB-KW"/>
</dbReference>
<reference evidence="17" key="1">
    <citation type="submission" date="2018-11" db="EMBL/GenBank/DDBJ databases">
        <title>Genome sequencing of a novel mesophilic and cellulolytic organism within the genus Hungateiclostridium.</title>
        <authorList>
            <person name="Rettenmaier R."/>
            <person name="Liebl W."/>
            <person name="Zverlov V."/>
        </authorList>
    </citation>
    <scope>NUCLEOTIDE SEQUENCE [LARGE SCALE GENOMIC DNA]</scope>
    <source>
        <strain evidence="17">N2K1</strain>
    </source>
</reference>
<evidence type="ECO:0000256" key="12">
    <source>
        <dbReference type="ARBA" id="ARBA00039754"/>
    </source>
</evidence>
<sequence length="320" mass="34782">MNNFFLWYNKVSHSGGCEIGPRPIDLHIKALKRMGVKVHDAHHGFLYCEVDKIKGCEIQLDFPSVGATENIMLAAVFAEGETVIRHAAKEPEIVDLQNFLVKMGANVSGAGTSTITIKGTDRKLNNVEHSVIPDRIVAGTYLVAAGITGGDLYLKSVSAEHITSIVSYLRETGCRINIKRNNIHISGPSKPRAIDIIRTLPYPGFPTDMQSQFVSLLSVARGTSIIVETIFENRYKHVEELLRMGADIKLEGRLAVIKGVKRLTGATVAARDLRGGAALVLAALAAEGTTIISGTKHIDRGYEDIEGKLSMVGALIKREE</sequence>
<evidence type="ECO:0000256" key="13">
    <source>
        <dbReference type="ARBA" id="ARBA00047527"/>
    </source>
</evidence>